<sequence>MFKFCWREGTSEKAESLIELIILIMSCVISKLSETHTHIFNWKHSSIWLSLNTNLASVVFPKPPIPTMGITWRFLSSSLRFGSIKSSMIFSLSCSLPITSESATRECVSLVCTTRVSTSIV</sequence>
<dbReference type="Proteomes" id="UP001603857">
    <property type="component" value="Unassembled WGS sequence"/>
</dbReference>
<evidence type="ECO:0000313" key="2">
    <source>
        <dbReference type="Proteomes" id="UP001603857"/>
    </source>
</evidence>
<name>A0ABD1LAY4_9FABA</name>
<gene>
    <name evidence="1" type="ORF">Fmac_029643</name>
</gene>
<accession>A0ABD1LAY4</accession>
<dbReference type="AlphaFoldDB" id="A0ABD1LAY4"/>
<protein>
    <submittedName>
        <fullName evidence="1">Uncharacterized protein</fullName>
    </submittedName>
</protein>
<evidence type="ECO:0000313" key="1">
    <source>
        <dbReference type="EMBL" id="KAL2320674.1"/>
    </source>
</evidence>
<proteinExistence type="predicted"/>
<reference evidence="1 2" key="1">
    <citation type="submission" date="2024-08" db="EMBL/GenBank/DDBJ databases">
        <title>Insights into the chromosomal genome structure of Flemingia macrophylla.</title>
        <authorList>
            <person name="Ding Y."/>
            <person name="Zhao Y."/>
            <person name="Bi W."/>
            <person name="Wu M."/>
            <person name="Zhao G."/>
            <person name="Gong Y."/>
            <person name="Li W."/>
            <person name="Zhang P."/>
        </authorList>
    </citation>
    <scope>NUCLEOTIDE SEQUENCE [LARGE SCALE GENOMIC DNA]</scope>
    <source>
        <strain evidence="1">DYQJB</strain>
        <tissue evidence="1">Leaf</tissue>
    </source>
</reference>
<dbReference type="EMBL" id="JBGMDY010000010">
    <property type="protein sequence ID" value="KAL2320674.1"/>
    <property type="molecule type" value="Genomic_DNA"/>
</dbReference>
<organism evidence="1 2">
    <name type="scientific">Flemingia macrophylla</name>
    <dbReference type="NCBI Taxonomy" id="520843"/>
    <lineage>
        <taxon>Eukaryota</taxon>
        <taxon>Viridiplantae</taxon>
        <taxon>Streptophyta</taxon>
        <taxon>Embryophyta</taxon>
        <taxon>Tracheophyta</taxon>
        <taxon>Spermatophyta</taxon>
        <taxon>Magnoliopsida</taxon>
        <taxon>eudicotyledons</taxon>
        <taxon>Gunneridae</taxon>
        <taxon>Pentapetalae</taxon>
        <taxon>rosids</taxon>
        <taxon>fabids</taxon>
        <taxon>Fabales</taxon>
        <taxon>Fabaceae</taxon>
        <taxon>Papilionoideae</taxon>
        <taxon>50 kb inversion clade</taxon>
        <taxon>NPAAA clade</taxon>
        <taxon>indigoferoid/millettioid clade</taxon>
        <taxon>Phaseoleae</taxon>
        <taxon>Flemingia</taxon>
    </lineage>
</organism>
<keyword evidence="2" id="KW-1185">Reference proteome</keyword>
<comment type="caution">
    <text evidence="1">The sequence shown here is derived from an EMBL/GenBank/DDBJ whole genome shotgun (WGS) entry which is preliminary data.</text>
</comment>